<evidence type="ECO:0000259" key="2">
    <source>
        <dbReference type="PROSITE" id="PS50110"/>
    </source>
</evidence>
<keyword evidence="1" id="KW-0597">Phosphoprotein</keyword>
<sequence length="129" mass="13610">MQTSKPLAIDTILIVEDDPFIAMDAVDAAMHAGVNVVTAESVCEALALIEREHVSAAILDFQVSDGVITPVVQKLRRSGIPFRVVSGSPLRELAENGIPENICTAKPADYSRVVAALSAGGNGVGEFRH</sequence>
<dbReference type="RefSeq" id="WP_136600281.1">
    <property type="nucleotide sequence ID" value="NZ_STGV01000008.1"/>
</dbReference>
<dbReference type="InterPro" id="IPR011006">
    <property type="entry name" value="CheY-like_superfamily"/>
</dbReference>
<keyword evidence="4" id="KW-1185">Reference proteome</keyword>
<proteinExistence type="predicted"/>
<gene>
    <name evidence="3" type="ORF">FAA97_19705</name>
</gene>
<accession>A0A4S8NU77</accession>
<dbReference type="EMBL" id="STGV01000008">
    <property type="protein sequence ID" value="THV20265.1"/>
    <property type="molecule type" value="Genomic_DNA"/>
</dbReference>
<protein>
    <submittedName>
        <fullName evidence="3">Response regulator</fullName>
    </submittedName>
</protein>
<dbReference type="AlphaFoldDB" id="A0A4S8NU77"/>
<dbReference type="InterPro" id="IPR001789">
    <property type="entry name" value="Sig_transdc_resp-reg_receiver"/>
</dbReference>
<organism evidence="3 4">
    <name type="scientific">Peteryoungia ipomoeae</name>
    <dbReference type="NCBI Taxonomy" id="1210932"/>
    <lineage>
        <taxon>Bacteria</taxon>
        <taxon>Pseudomonadati</taxon>
        <taxon>Pseudomonadota</taxon>
        <taxon>Alphaproteobacteria</taxon>
        <taxon>Hyphomicrobiales</taxon>
        <taxon>Rhizobiaceae</taxon>
        <taxon>Peteryoungia</taxon>
    </lineage>
</organism>
<evidence type="ECO:0000313" key="4">
    <source>
        <dbReference type="Proteomes" id="UP000308828"/>
    </source>
</evidence>
<dbReference type="GO" id="GO:0000160">
    <property type="term" value="P:phosphorelay signal transduction system"/>
    <property type="evidence" value="ECO:0007669"/>
    <property type="project" value="InterPro"/>
</dbReference>
<dbReference type="PROSITE" id="PS50110">
    <property type="entry name" value="RESPONSE_REGULATORY"/>
    <property type="match status" value="1"/>
</dbReference>
<dbReference type="Proteomes" id="UP000308828">
    <property type="component" value="Unassembled WGS sequence"/>
</dbReference>
<comment type="caution">
    <text evidence="3">The sequence shown here is derived from an EMBL/GenBank/DDBJ whole genome shotgun (WGS) entry which is preliminary data.</text>
</comment>
<name>A0A4S8NU77_9HYPH</name>
<dbReference type="Gene3D" id="3.40.50.2300">
    <property type="match status" value="1"/>
</dbReference>
<dbReference type="SUPFAM" id="SSF52172">
    <property type="entry name" value="CheY-like"/>
    <property type="match status" value="1"/>
</dbReference>
<reference evidence="3 4" key="1">
    <citation type="submission" date="2019-04" db="EMBL/GenBank/DDBJ databases">
        <title>Genome sequence of strain shin9-1.</title>
        <authorList>
            <person name="Gao J."/>
            <person name="Sun J."/>
        </authorList>
    </citation>
    <scope>NUCLEOTIDE SEQUENCE [LARGE SCALE GENOMIC DNA]</scope>
    <source>
        <strain evidence="4">shin9-1</strain>
    </source>
</reference>
<evidence type="ECO:0000256" key="1">
    <source>
        <dbReference type="PROSITE-ProRule" id="PRU00169"/>
    </source>
</evidence>
<dbReference type="OrthoDB" id="582170at2"/>
<feature type="modified residue" description="4-aspartylphosphate" evidence="1">
    <location>
        <position position="60"/>
    </location>
</feature>
<evidence type="ECO:0000313" key="3">
    <source>
        <dbReference type="EMBL" id="THV20265.1"/>
    </source>
</evidence>
<feature type="domain" description="Response regulatory" evidence="2">
    <location>
        <begin position="11"/>
        <end position="121"/>
    </location>
</feature>